<evidence type="ECO:0000256" key="8">
    <source>
        <dbReference type="SAM" id="MobiDB-lite"/>
    </source>
</evidence>
<evidence type="ECO:0000313" key="11">
    <source>
        <dbReference type="Proteomes" id="UP000028045"/>
    </source>
</evidence>
<sequence length="186" mass="20481">MTSTNTGEAVIKFGPFEVTKQVFLATSHSFGLVNLKPIIPGHILICPLVPHRRLTDLSSNEITDLFSTVQVAQKLLARAYFSKPEPEAGSFTIAVQDGAEAGQSVPHVHVHVIPRIKDDLATPDEVYVKMASEEGNVGGALWDRERPRPAGAFPRIEDADRKPRTTEEMGEEAEKYKAILNDMGYK</sequence>
<name>A0A084B1S2_STACB</name>
<dbReference type="GO" id="GO:0047710">
    <property type="term" value="F:bis(5'-adenosyl)-triphosphatase activity"/>
    <property type="evidence" value="ECO:0007669"/>
    <property type="project" value="UniProtKB-UniRule"/>
</dbReference>
<dbReference type="GO" id="GO:0000166">
    <property type="term" value="F:nucleotide binding"/>
    <property type="evidence" value="ECO:0007669"/>
    <property type="project" value="UniProtKB-KW"/>
</dbReference>
<evidence type="ECO:0000256" key="3">
    <source>
        <dbReference type="PIRSR" id="PIRSR639383-1"/>
    </source>
</evidence>
<feature type="short sequence motif" description="Histidine triad motif" evidence="6">
    <location>
        <begin position="107"/>
        <end position="111"/>
    </location>
</feature>
<dbReference type="PANTHER" id="PTHR46243">
    <property type="entry name" value="BIS(5'-ADENOSYL)-TRIPHOSPHATASE"/>
    <property type="match status" value="1"/>
</dbReference>
<evidence type="ECO:0000256" key="1">
    <source>
        <dbReference type="ARBA" id="ARBA00022741"/>
    </source>
</evidence>
<dbReference type="HOGENOM" id="CLU_056776_7_3_1"/>
<keyword evidence="2 7" id="KW-0378">Hydrolase</keyword>
<feature type="binding site" evidence="4">
    <location>
        <position position="96"/>
    </location>
    <ligand>
        <name>substrate</name>
    </ligand>
</feature>
<dbReference type="InterPro" id="IPR051884">
    <property type="entry name" value="Bis(5'-adenosyl)-TPase_reg"/>
</dbReference>
<evidence type="ECO:0000256" key="6">
    <source>
        <dbReference type="PROSITE-ProRule" id="PRU00464"/>
    </source>
</evidence>
<dbReference type="InterPro" id="IPR039383">
    <property type="entry name" value="FHIT"/>
</dbReference>
<dbReference type="InterPro" id="IPR011146">
    <property type="entry name" value="HIT-like"/>
</dbReference>
<dbReference type="EC" id="3.6.1.29" evidence="7"/>
<evidence type="ECO:0000313" key="10">
    <source>
        <dbReference type="EMBL" id="KEY71501.1"/>
    </source>
</evidence>
<dbReference type="PROSITE" id="PS00892">
    <property type="entry name" value="HIT_1"/>
    <property type="match status" value="1"/>
</dbReference>
<evidence type="ECO:0000259" key="9">
    <source>
        <dbReference type="PROSITE" id="PS51084"/>
    </source>
</evidence>
<dbReference type="PANTHER" id="PTHR46243:SF1">
    <property type="entry name" value="BIS(5'-ADENOSYL)-TRIPHOSPHATASE"/>
    <property type="match status" value="1"/>
</dbReference>
<feature type="compositionally biased region" description="Basic and acidic residues" evidence="8">
    <location>
        <begin position="155"/>
        <end position="173"/>
    </location>
</feature>
<dbReference type="OrthoDB" id="680339at2759"/>
<comment type="catalytic activity">
    <reaction evidence="7">
        <text>P(1),P(3)-bis(5'-adenosyl) triphosphate + H2O = AMP + ADP + 2 H(+)</text>
        <dbReference type="Rhea" id="RHEA:13893"/>
        <dbReference type="ChEBI" id="CHEBI:15377"/>
        <dbReference type="ChEBI" id="CHEBI:15378"/>
        <dbReference type="ChEBI" id="CHEBI:58529"/>
        <dbReference type="ChEBI" id="CHEBI:456215"/>
        <dbReference type="ChEBI" id="CHEBI:456216"/>
        <dbReference type="EC" id="3.6.1.29"/>
    </reaction>
</comment>
<dbReference type="FunFam" id="3.30.428.10:FF:000011">
    <property type="entry name" value="Fragile histidine triad"/>
    <property type="match status" value="1"/>
</dbReference>
<proteinExistence type="predicted"/>
<comment type="cofactor">
    <cofactor evidence="7">
        <name>Mn(2+)</name>
        <dbReference type="ChEBI" id="CHEBI:29035"/>
    </cofactor>
</comment>
<dbReference type="Pfam" id="PF01230">
    <property type="entry name" value="HIT"/>
    <property type="match status" value="1"/>
</dbReference>
<organism evidence="10 11">
    <name type="scientific">Stachybotrys chartarum (strain CBS 109288 / IBT 7711)</name>
    <name type="common">Toxic black mold</name>
    <name type="synonym">Stilbospora chartarum</name>
    <dbReference type="NCBI Taxonomy" id="1280523"/>
    <lineage>
        <taxon>Eukaryota</taxon>
        <taxon>Fungi</taxon>
        <taxon>Dikarya</taxon>
        <taxon>Ascomycota</taxon>
        <taxon>Pezizomycotina</taxon>
        <taxon>Sordariomycetes</taxon>
        <taxon>Hypocreomycetidae</taxon>
        <taxon>Hypocreales</taxon>
        <taxon>Stachybotryaceae</taxon>
        <taxon>Stachybotrys</taxon>
    </lineage>
</organism>
<evidence type="ECO:0000256" key="7">
    <source>
        <dbReference type="RuleBase" id="RU366076"/>
    </source>
</evidence>
<dbReference type="PROSITE" id="PS51084">
    <property type="entry name" value="HIT_2"/>
    <property type="match status" value="1"/>
</dbReference>
<protein>
    <recommendedName>
        <fullName evidence="7">Bis(5'-adenosyl)-triphosphatase</fullName>
        <ecNumber evidence="7">3.6.1.29</ecNumber>
    </recommendedName>
</protein>
<dbReference type="InterPro" id="IPR019808">
    <property type="entry name" value="Histidine_triad_CS"/>
</dbReference>
<dbReference type="CDD" id="cd01275">
    <property type="entry name" value="FHIT"/>
    <property type="match status" value="1"/>
</dbReference>
<gene>
    <name evidence="10" type="ORF">S7711_03567</name>
</gene>
<dbReference type="Proteomes" id="UP000028045">
    <property type="component" value="Unassembled WGS sequence"/>
</dbReference>
<feature type="binding site" evidence="4">
    <location>
        <position position="111"/>
    </location>
    <ligand>
        <name>substrate</name>
    </ligand>
</feature>
<keyword evidence="11" id="KW-1185">Reference proteome</keyword>
<dbReference type="EMBL" id="KL648283">
    <property type="protein sequence ID" value="KEY71501.1"/>
    <property type="molecule type" value="Genomic_DNA"/>
</dbReference>
<dbReference type="Gene3D" id="3.30.428.10">
    <property type="entry name" value="HIT-like"/>
    <property type="match status" value="1"/>
</dbReference>
<feature type="domain" description="HIT" evidence="9">
    <location>
        <begin position="9"/>
        <end position="122"/>
    </location>
</feature>
<dbReference type="InterPro" id="IPR036265">
    <property type="entry name" value="HIT-like_sf"/>
</dbReference>
<feature type="active site" description="Tele-AMP-histidine intermediate" evidence="3">
    <location>
        <position position="109"/>
    </location>
</feature>
<accession>A0A084B1S2</accession>
<keyword evidence="1 7" id="KW-0547">Nucleotide-binding</keyword>
<evidence type="ECO:0000256" key="5">
    <source>
        <dbReference type="PIRSR" id="PIRSR639383-3"/>
    </source>
</evidence>
<dbReference type="SUPFAM" id="SSF54197">
    <property type="entry name" value="HIT-like"/>
    <property type="match status" value="1"/>
</dbReference>
<feature type="region of interest" description="Disordered" evidence="8">
    <location>
        <begin position="139"/>
        <end position="173"/>
    </location>
</feature>
<evidence type="ECO:0000256" key="4">
    <source>
        <dbReference type="PIRSR" id="PIRSR639383-2"/>
    </source>
</evidence>
<feature type="site" description="Important for induction of apoptosis" evidence="5">
    <location>
        <position position="127"/>
    </location>
</feature>
<evidence type="ECO:0000256" key="2">
    <source>
        <dbReference type="ARBA" id="ARBA00022801"/>
    </source>
</evidence>
<reference evidence="10 11" key="1">
    <citation type="journal article" date="2014" name="BMC Genomics">
        <title>Comparative genome sequencing reveals chemotype-specific gene clusters in the toxigenic black mold Stachybotrys.</title>
        <authorList>
            <person name="Semeiks J."/>
            <person name="Borek D."/>
            <person name="Otwinowski Z."/>
            <person name="Grishin N.V."/>
        </authorList>
    </citation>
    <scope>NUCLEOTIDE SEQUENCE [LARGE SCALE GENOMIC DNA]</scope>
    <source>
        <strain evidence="11">CBS 109288 / IBT 7711</strain>
    </source>
</reference>
<feature type="binding site" evidence="4">
    <location>
        <position position="34"/>
    </location>
    <ligand>
        <name>substrate</name>
    </ligand>
</feature>
<dbReference type="AlphaFoldDB" id="A0A084B1S2"/>
<feature type="binding site" evidence="4">
    <location>
        <begin position="102"/>
        <end position="105"/>
    </location>
    <ligand>
        <name>substrate</name>
    </ligand>
</feature>